<name>A0A1E5T5A1_9BACT</name>
<keyword evidence="3" id="KW-1185">Reference proteome</keyword>
<proteinExistence type="predicted"/>
<dbReference type="Proteomes" id="UP000095552">
    <property type="component" value="Unassembled WGS sequence"/>
</dbReference>
<gene>
    <name evidence="2" type="ORF">BFP71_02265</name>
</gene>
<dbReference type="AlphaFoldDB" id="A0A1E5T5A1"/>
<comment type="caution">
    <text evidence="2">The sequence shown here is derived from an EMBL/GenBank/DDBJ whole genome shotgun (WGS) entry which is preliminary data.</text>
</comment>
<evidence type="ECO:0000256" key="1">
    <source>
        <dbReference type="SAM" id="SignalP"/>
    </source>
</evidence>
<feature type="signal peptide" evidence="1">
    <location>
        <begin position="1"/>
        <end position="22"/>
    </location>
</feature>
<reference evidence="2 3" key="1">
    <citation type="submission" date="2016-08" db="EMBL/GenBank/DDBJ databases">
        <title>Draft genome of Fabibacter sp. strain SK-8.</title>
        <authorList>
            <person name="Wong S.-K."/>
            <person name="Hamasaki K."/>
            <person name="Yoshizawa S."/>
        </authorList>
    </citation>
    <scope>NUCLEOTIDE SEQUENCE [LARGE SCALE GENOMIC DNA]</scope>
    <source>
        <strain evidence="2 3">SK-8</strain>
    </source>
</reference>
<protein>
    <recommendedName>
        <fullName evidence="4">Secretion system C-terminal sorting domain-containing protein</fullName>
    </recommendedName>
</protein>
<evidence type="ECO:0008006" key="4">
    <source>
        <dbReference type="Google" id="ProtNLM"/>
    </source>
</evidence>
<keyword evidence="1" id="KW-0732">Signal</keyword>
<feature type="chain" id="PRO_5009186075" description="Secretion system C-terminal sorting domain-containing protein" evidence="1">
    <location>
        <begin position="23"/>
        <end position="197"/>
    </location>
</feature>
<dbReference type="EMBL" id="MDGQ01000003">
    <property type="protein sequence ID" value="OEK06518.1"/>
    <property type="molecule type" value="Genomic_DNA"/>
</dbReference>
<accession>A0A1E5T5A1</accession>
<evidence type="ECO:0000313" key="3">
    <source>
        <dbReference type="Proteomes" id="UP000095552"/>
    </source>
</evidence>
<organism evidence="2 3">
    <name type="scientific">Roseivirga misakiensis</name>
    <dbReference type="NCBI Taxonomy" id="1563681"/>
    <lineage>
        <taxon>Bacteria</taxon>
        <taxon>Pseudomonadati</taxon>
        <taxon>Bacteroidota</taxon>
        <taxon>Cytophagia</taxon>
        <taxon>Cytophagales</taxon>
        <taxon>Roseivirgaceae</taxon>
        <taxon>Roseivirga</taxon>
    </lineage>
</organism>
<sequence length="197" mass="21790">MKSMKKVLLTAVMVMVSTFAIANDNKPSVRVEKVGTKTLVVFVNGSKEGETQIKLKDENGLTLYNTQTKDGLEFAKKFDLGSLEAGNYTVEVENAMSFTATPVSINKDSAWINNEDQITILKPVLRQSGEKLDIILPSDDCDDVIVTIFDSNFKKLASENFNGEALKRFDLSQLTEGSYTVKMTTKGRNFVQSVSVK</sequence>
<evidence type="ECO:0000313" key="2">
    <source>
        <dbReference type="EMBL" id="OEK06518.1"/>
    </source>
</evidence>